<dbReference type="GO" id="GO:0016787">
    <property type="term" value="F:hydrolase activity"/>
    <property type="evidence" value="ECO:0007669"/>
    <property type="project" value="UniProtKB-KW"/>
</dbReference>
<accession>A0A932MP82</accession>
<feature type="domain" description="AB hydrolase-1" evidence="2">
    <location>
        <begin position="20"/>
        <end position="249"/>
    </location>
</feature>
<dbReference type="Pfam" id="PF00561">
    <property type="entry name" value="Abhydrolase_1"/>
    <property type="match status" value="1"/>
</dbReference>
<keyword evidence="1 3" id="KW-0378">Hydrolase</keyword>
<dbReference type="AlphaFoldDB" id="A0A932MP82"/>
<dbReference type="EMBL" id="JACPUR010000013">
    <property type="protein sequence ID" value="MBI3126896.1"/>
    <property type="molecule type" value="Genomic_DNA"/>
</dbReference>
<dbReference type="PRINTS" id="PR00111">
    <property type="entry name" value="ABHYDROLASE"/>
</dbReference>
<evidence type="ECO:0000313" key="3">
    <source>
        <dbReference type="EMBL" id="MBI3126896.1"/>
    </source>
</evidence>
<dbReference type="PANTHER" id="PTHR43798">
    <property type="entry name" value="MONOACYLGLYCEROL LIPASE"/>
    <property type="match status" value="1"/>
</dbReference>
<dbReference type="SUPFAM" id="SSF53474">
    <property type="entry name" value="alpha/beta-Hydrolases"/>
    <property type="match status" value="1"/>
</dbReference>
<evidence type="ECO:0000259" key="2">
    <source>
        <dbReference type="Pfam" id="PF00561"/>
    </source>
</evidence>
<organism evidence="3 4">
    <name type="scientific">Tectimicrobiota bacterium</name>
    <dbReference type="NCBI Taxonomy" id="2528274"/>
    <lineage>
        <taxon>Bacteria</taxon>
        <taxon>Pseudomonadati</taxon>
        <taxon>Nitrospinota/Tectimicrobiota group</taxon>
        <taxon>Candidatus Tectimicrobiota</taxon>
    </lineage>
</organism>
<dbReference type="InterPro" id="IPR029058">
    <property type="entry name" value="AB_hydrolase_fold"/>
</dbReference>
<dbReference type="Proteomes" id="UP000782312">
    <property type="component" value="Unassembled WGS sequence"/>
</dbReference>
<dbReference type="InterPro" id="IPR000073">
    <property type="entry name" value="AB_hydrolase_1"/>
</dbReference>
<proteinExistence type="predicted"/>
<dbReference type="PANTHER" id="PTHR43798:SF31">
    <property type="entry name" value="AB HYDROLASE SUPERFAMILY PROTEIN YCLE"/>
    <property type="match status" value="1"/>
</dbReference>
<dbReference type="InterPro" id="IPR050266">
    <property type="entry name" value="AB_hydrolase_sf"/>
</dbReference>
<evidence type="ECO:0000256" key="1">
    <source>
        <dbReference type="ARBA" id="ARBA00022801"/>
    </source>
</evidence>
<sequence>MRTVRANGMDIAFEEQGSGPPLLLLHGFARDHTVWRPPAESLKERYRLLIPDLRGMGGSRHPDPGSPITMAQLADDAAALLDALGVRAAAAAGFSMGGYVLLQLLRRHPGKVSAAGFVGTRASADSPEKQAERLEQNRLVLKEGTSPMARDYVKRLFSPGFAAANPRIVEETFQNFASQDPASVALLNDAMRRREDMTPWLGEIECPCTVIGGTEDKLVAPDAMAALHGKLRNSALEMIQGAGHMLPVETPDRVVAALEELADRAGDAPK</sequence>
<comment type="caution">
    <text evidence="3">The sequence shown here is derived from an EMBL/GenBank/DDBJ whole genome shotgun (WGS) entry which is preliminary data.</text>
</comment>
<dbReference type="Gene3D" id="3.40.50.1820">
    <property type="entry name" value="alpha/beta hydrolase"/>
    <property type="match status" value="1"/>
</dbReference>
<gene>
    <name evidence="3" type="ORF">HYZ11_04760</name>
</gene>
<reference evidence="3" key="1">
    <citation type="submission" date="2020-07" db="EMBL/GenBank/DDBJ databases">
        <title>Huge and variable diversity of episymbiotic CPR bacteria and DPANN archaea in groundwater ecosystems.</title>
        <authorList>
            <person name="He C.Y."/>
            <person name="Keren R."/>
            <person name="Whittaker M."/>
            <person name="Farag I.F."/>
            <person name="Doudna J."/>
            <person name="Cate J.H.D."/>
            <person name="Banfield J.F."/>
        </authorList>
    </citation>
    <scope>NUCLEOTIDE SEQUENCE</scope>
    <source>
        <strain evidence="3">NC_groundwater_763_Ag_S-0.2um_68_21</strain>
    </source>
</reference>
<dbReference type="GO" id="GO:0016020">
    <property type="term" value="C:membrane"/>
    <property type="evidence" value="ECO:0007669"/>
    <property type="project" value="TreeGrafter"/>
</dbReference>
<name>A0A932MP82_UNCTE</name>
<protein>
    <submittedName>
        <fullName evidence="3">Alpha/beta hydrolase</fullName>
    </submittedName>
</protein>
<evidence type="ECO:0000313" key="4">
    <source>
        <dbReference type="Proteomes" id="UP000782312"/>
    </source>
</evidence>